<dbReference type="NCBIfam" id="NF041952">
    <property type="entry name" value="super_attC_Vc_1"/>
    <property type="match status" value="1"/>
</dbReference>
<evidence type="ECO:0000259" key="1">
    <source>
        <dbReference type="PROSITE" id="PS51186"/>
    </source>
</evidence>
<protein>
    <submittedName>
        <fullName evidence="2">Acetyltransferase</fullName>
    </submittedName>
</protein>
<dbReference type="InterPro" id="IPR016181">
    <property type="entry name" value="Acyl_CoA_acyltransferase"/>
</dbReference>
<accession>A0A0H3AF70</accession>
<dbReference type="SUPFAM" id="SSF55729">
    <property type="entry name" value="Acyl-CoA N-acyltransferases (Nat)"/>
    <property type="match status" value="1"/>
</dbReference>
<dbReference type="Pfam" id="PF00583">
    <property type="entry name" value="Acetyltransf_1"/>
    <property type="match status" value="1"/>
</dbReference>
<dbReference type="PANTHER" id="PTHR43415:SF5">
    <property type="entry name" value="ACETYLTRANSFERASE"/>
    <property type="match status" value="1"/>
</dbReference>
<sequence length="230" mass="26353">MNLEEFQESDFDLLIKWIDSDELNYLWGCPAYVFPLTYEQIHSHCSKAEVFPYLLKVKGRHAGFVELYKVTDEQYRICRVFISNAYRGQGLSKSMLMLLIDKARLDFSATKLSLGVFEQNTVARKCYESLGFEVVMVVVIEFGGMRCQPLRRALCFLSRFGAIIGLTFIDSRCDMNRKVEAYGVDAVERPKIKASKKLDLTGDAGRQIVKSETKLALRTHQKTFTKLADM</sequence>
<dbReference type="PATRIC" id="fig|345073.21.peg.3207"/>
<gene>
    <name evidence="2" type="ordered locus">VC0395_0798</name>
</gene>
<dbReference type="PANTHER" id="PTHR43415">
    <property type="entry name" value="SPERMIDINE N(1)-ACETYLTRANSFERASE"/>
    <property type="match status" value="1"/>
</dbReference>
<dbReference type="PROSITE" id="PS51186">
    <property type="entry name" value="GNAT"/>
    <property type="match status" value="1"/>
</dbReference>
<dbReference type="KEGG" id="vcr:VC395_A0464"/>
<dbReference type="AlphaFoldDB" id="A0A0H3AF70"/>
<proteinExistence type="predicted"/>
<dbReference type="EMBL" id="CP000626">
    <property type="protein sequence ID" value="ABQ19026.1"/>
    <property type="molecule type" value="Genomic_DNA"/>
</dbReference>
<dbReference type="Proteomes" id="UP000000249">
    <property type="component" value="Chromosome 2"/>
</dbReference>
<dbReference type="eggNOG" id="COG1670">
    <property type="taxonomic scope" value="Bacteria"/>
</dbReference>
<dbReference type="CDD" id="cd04301">
    <property type="entry name" value="NAT_SF"/>
    <property type="match status" value="1"/>
</dbReference>
<evidence type="ECO:0000313" key="3">
    <source>
        <dbReference type="Proteomes" id="UP000000249"/>
    </source>
</evidence>
<dbReference type="OrthoDB" id="9182062at2"/>
<dbReference type="AntiFam" id="ANF00278">
    <property type="entry name" value="Spurious ORF motif from attC repeats"/>
</dbReference>
<dbReference type="KEGG" id="vco:VC0395_0798"/>
<dbReference type="InterPro" id="IPR000182">
    <property type="entry name" value="GNAT_dom"/>
</dbReference>
<reference evidence="2 3" key="1">
    <citation type="submission" date="2007-03" db="EMBL/GenBank/DDBJ databases">
        <authorList>
            <person name="Heidelberg J."/>
        </authorList>
    </citation>
    <scope>NUCLEOTIDE SEQUENCE [LARGE SCALE GENOMIC DNA]</scope>
    <source>
        <strain evidence="3">ATCC 39541 / Classical Ogawa 395 / O395</strain>
    </source>
</reference>
<evidence type="ECO:0000313" key="2">
    <source>
        <dbReference type="EMBL" id="ABQ19026.1"/>
    </source>
</evidence>
<name>A0A0H3AF70_VIBC3</name>
<organism evidence="2 3">
    <name type="scientific">Vibrio cholerae serotype O1 (strain ATCC 39541 / Classical Ogawa 395 / O395)</name>
    <dbReference type="NCBI Taxonomy" id="345073"/>
    <lineage>
        <taxon>Bacteria</taxon>
        <taxon>Pseudomonadati</taxon>
        <taxon>Pseudomonadota</taxon>
        <taxon>Gammaproteobacteria</taxon>
        <taxon>Vibrionales</taxon>
        <taxon>Vibrionaceae</taxon>
        <taxon>Vibrio</taxon>
    </lineage>
</organism>
<dbReference type="GO" id="GO:0016747">
    <property type="term" value="F:acyltransferase activity, transferring groups other than amino-acyl groups"/>
    <property type="evidence" value="ECO:0007669"/>
    <property type="project" value="InterPro"/>
</dbReference>
<dbReference type="Gene3D" id="3.40.630.30">
    <property type="match status" value="1"/>
</dbReference>
<feature type="domain" description="N-acetyltransferase" evidence="1">
    <location>
        <begin position="1"/>
        <end position="150"/>
    </location>
</feature>